<evidence type="ECO:0000256" key="4">
    <source>
        <dbReference type="PROSITE-ProRule" id="PRU01161"/>
    </source>
</evidence>
<dbReference type="Pfam" id="PF01734">
    <property type="entry name" value="Patatin"/>
    <property type="match status" value="1"/>
</dbReference>
<feature type="short sequence motif" description="GXGXXG" evidence="4">
    <location>
        <begin position="21"/>
        <end position="26"/>
    </location>
</feature>
<proteinExistence type="predicted"/>
<evidence type="ECO:0000256" key="3">
    <source>
        <dbReference type="ARBA" id="ARBA00023098"/>
    </source>
</evidence>
<feature type="active site" description="Nucleophile" evidence="4">
    <location>
        <position position="51"/>
    </location>
</feature>
<keyword evidence="2 4" id="KW-0442">Lipid degradation</keyword>
<evidence type="ECO:0000256" key="1">
    <source>
        <dbReference type="ARBA" id="ARBA00022801"/>
    </source>
</evidence>
<dbReference type="GO" id="GO:0016042">
    <property type="term" value="P:lipid catabolic process"/>
    <property type="evidence" value="ECO:0007669"/>
    <property type="project" value="UniProtKB-UniRule"/>
</dbReference>
<evidence type="ECO:0000313" key="7">
    <source>
        <dbReference type="Proteomes" id="UP000249065"/>
    </source>
</evidence>
<sequence length="346" mass="37490">MARHAKAAPRGRVLVDFALQGGGSHGAFTWGVLDRMLEEEWLEIEGVSGTSAGAMNAAVLASGIARGGAAAAREDLEAFWRRVSTAATFSPFQRGMMDRLLGNWTLDNSPGFLTMDLLARLISPYDVSNVGGNPLEQILHDSVDFAALAQGPVKIFVTATNVHTGRARIFRNRDVSAQALLASACLPQLFQAIEIDGQPYWDGGFAGNPTLVPLVNELESDDTILVPINPIERPSTPRSAREILDRVNEVSFNAVALKELKMLALMRKVADAGASEGANWARMRMHMVRNDVMATLGYSSKLNAEWAFLTMLRDEGRQAAQSFLDLHAADIGTRSSLDLDRLLDGA</sequence>
<comment type="caution">
    <text evidence="6">The sequence shown here is derived from an EMBL/GenBank/DDBJ whole genome shotgun (WGS) entry which is preliminary data.</text>
</comment>
<dbReference type="PROSITE" id="PS51635">
    <property type="entry name" value="PNPLA"/>
    <property type="match status" value="1"/>
</dbReference>
<keyword evidence="1 4" id="KW-0378">Hydrolase</keyword>
<feature type="short sequence motif" description="GXSXG" evidence="4">
    <location>
        <begin position="49"/>
        <end position="53"/>
    </location>
</feature>
<protein>
    <submittedName>
        <fullName evidence="6">Patatin-like phospholipase family protein</fullName>
    </submittedName>
</protein>
<dbReference type="EMBL" id="QLIX01000005">
    <property type="protein sequence ID" value="RAI59197.1"/>
    <property type="molecule type" value="Genomic_DNA"/>
</dbReference>
<dbReference type="Proteomes" id="UP000249065">
    <property type="component" value="Unassembled WGS sequence"/>
</dbReference>
<keyword evidence="7" id="KW-1185">Reference proteome</keyword>
<organism evidence="6 7">
    <name type="scientific">Roseicella frigidaeris</name>
    <dbReference type="NCBI Taxonomy" id="2230885"/>
    <lineage>
        <taxon>Bacteria</taxon>
        <taxon>Pseudomonadati</taxon>
        <taxon>Pseudomonadota</taxon>
        <taxon>Alphaproteobacteria</taxon>
        <taxon>Acetobacterales</taxon>
        <taxon>Roseomonadaceae</taxon>
        <taxon>Roseicella</taxon>
    </lineage>
</organism>
<evidence type="ECO:0000313" key="6">
    <source>
        <dbReference type="EMBL" id="RAI59197.1"/>
    </source>
</evidence>
<dbReference type="OrthoDB" id="9807112at2"/>
<dbReference type="SUPFAM" id="SSF52151">
    <property type="entry name" value="FabD/lysophospholipase-like"/>
    <property type="match status" value="1"/>
</dbReference>
<dbReference type="PANTHER" id="PTHR14226:SF78">
    <property type="entry name" value="SLR0060 PROTEIN"/>
    <property type="match status" value="1"/>
</dbReference>
<dbReference type="Gene3D" id="3.40.1090.10">
    <property type="entry name" value="Cytosolic phospholipase A2 catalytic domain"/>
    <property type="match status" value="2"/>
</dbReference>
<dbReference type="InterPro" id="IPR016035">
    <property type="entry name" value="Acyl_Trfase/lysoPLipase"/>
</dbReference>
<name>A0A327M9P1_9PROT</name>
<dbReference type="AlphaFoldDB" id="A0A327M9P1"/>
<feature type="short sequence motif" description="DGA/G" evidence="4">
    <location>
        <begin position="202"/>
        <end position="204"/>
    </location>
</feature>
<dbReference type="GO" id="GO:0016787">
    <property type="term" value="F:hydrolase activity"/>
    <property type="evidence" value="ECO:0007669"/>
    <property type="project" value="UniProtKB-UniRule"/>
</dbReference>
<keyword evidence="3 4" id="KW-0443">Lipid metabolism</keyword>
<accession>A0A327M9P1</accession>
<evidence type="ECO:0000256" key="2">
    <source>
        <dbReference type="ARBA" id="ARBA00022963"/>
    </source>
</evidence>
<dbReference type="InterPro" id="IPR002641">
    <property type="entry name" value="PNPLA_dom"/>
</dbReference>
<evidence type="ECO:0000259" key="5">
    <source>
        <dbReference type="PROSITE" id="PS51635"/>
    </source>
</evidence>
<feature type="active site" description="Proton acceptor" evidence="4">
    <location>
        <position position="202"/>
    </location>
</feature>
<reference evidence="7" key="1">
    <citation type="submission" date="2018-06" db="EMBL/GenBank/DDBJ databases">
        <authorList>
            <person name="Khan S.A."/>
        </authorList>
    </citation>
    <scope>NUCLEOTIDE SEQUENCE [LARGE SCALE GENOMIC DNA]</scope>
    <source>
        <strain evidence="7">DB-1506</strain>
    </source>
</reference>
<dbReference type="InterPro" id="IPR050301">
    <property type="entry name" value="NTE"/>
</dbReference>
<feature type="domain" description="PNPLA" evidence="5">
    <location>
        <begin position="17"/>
        <end position="215"/>
    </location>
</feature>
<dbReference type="PANTHER" id="PTHR14226">
    <property type="entry name" value="NEUROPATHY TARGET ESTERASE/SWISS CHEESE D.MELANOGASTER"/>
    <property type="match status" value="1"/>
</dbReference>
<gene>
    <name evidence="6" type="ORF">DOO78_09150</name>
</gene>